<dbReference type="EMBL" id="CP157353">
    <property type="protein sequence ID" value="XBM04392.1"/>
    <property type="molecule type" value="Genomic_DNA"/>
</dbReference>
<evidence type="ECO:0000313" key="1">
    <source>
        <dbReference type="EMBL" id="XBM04392.1"/>
    </source>
</evidence>
<dbReference type="RefSeq" id="WP_348936433.1">
    <property type="nucleotide sequence ID" value="NZ_CP157353.1"/>
</dbReference>
<evidence type="ECO:0008006" key="2">
    <source>
        <dbReference type="Google" id="ProtNLM"/>
    </source>
</evidence>
<organism evidence="1">
    <name type="scientific">Bacillus sp. BS1807G30</name>
    <dbReference type="NCBI Taxonomy" id="3153756"/>
    <lineage>
        <taxon>Bacteria</taxon>
        <taxon>Bacillati</taxon>
        <taxon>Bacillota</taxon>
        <taxon>Bacilli</taxon>
        <taxon>Bacillales</taxon>
        <taxon>Bacillaceae</taxon>
        <taxon>Bacillus</taxon>
    </lineage>
</organism>
<reference evidence="1" key="1">
    <citation type="submission" date="2024-05" db="EMBL/GenBank/DDBJ databases">
        <authorList>
            <person name="Liu Z."/>
        </authorList>
    </citation>
    <scope>NUCLEOTIDE SEQUENCE</scope>
    <source>
        <strain evidence="1">BS1807G30</strain>
    </source>
</reference>
<dbReference type="AlphaFoldDB" id="A0AAU7FJU8"/>
<sequence length="330" mass="39214">MRRLTDLTEVIDKFKNDWNYFLKHELKMQNLEIIVMEDLNFNASAGFRSNHEGEFLIKINEGVFHQIWNFYHRTFNDKNLSIVKMAGFIDENTSCDKDFPVSLANLYVNITINFIFLHELGHIVNNHILYLKNLNYNNDLMMIYPKSKKLEDLNISAYEYQMLEVEADEFATKNIFRIVTNEYLVKGLLNLPSFYTVAPTIKHLCLYIFSSIINERSLQGLGANRTKYDLTKARYIPNRMRLLVILQELTKNMNLFLKNDSYPEKMMLEHIERFESIINLYLIEECFYDESVLSTQNNLDELDEDVFNHINYLKKFIYPNLKKKLKDLSI</sequence>
<name>A0AAU7FJU8_9BACI</name>
<proteinExistence type="predicted"/>
<gene>
    <name evidence="1" type="ORF">ABG082_01110</name>
</gene>
<accession>A0AAU7FJU8</accession>
<protein>
    <recommendedName>
        <fullName evidence="2">Peptidase M48 domain-containing protein</fullName>
    </recommendedName>
</protein>